<dbReference type="GO" id="GO:0000793">
    <property type="term" value="C:condensed chromosome"/>
    <property type="evidence" value="ECO:0007669"/>
    <property type="project" value="TreeGrafter"/>
</dbReference>
<evidence type="ECO:0000256" key="8">
    <source>
        <dbReference type="SAM" id="MobiDB-lite"/>
    </source>
</evidence>
<dbReference type="VEuPathDB" id="FungiDB:PMAA_081330"/>
<name>B6QF87_TALMQ</name>
<evidence type="ECO:0000256" key="4">
    <source>
        <dbReference type="ARBA" id="ARBA00022618"/>
    </source>
</evidence>
<feature type="domain" description="Nuclear condensin complex subunit 3 C-terminal" evidence="9">
    <location>
        <begin position="632"/>
        <end position="966"/>
    </location>
</feature>
<feature type="region of interest" description="Disordered" evidence="8">
    <location>
        <begin position="591"/>
        <end position="612"/>
    </location>
</feature>
<gene>
    <name evidence="10" type="ORF">PMAA_081330</name>
</gene>
<evidence type="ECO:0000313" key="11">
    <source>
        <dbReference type="Proteomes" id="UP000001294"/>
    </source>
</evidence>
<evidence type="ECO:0000313" key="10">
    <source>
        <dbReference type="EMBL" id="EEA24122.1"/>
    </source>
</evidence>
<feature type="compositionally biased region" description="Acidic residues" evidence="8">
    <location>
        <begin position="1101"/>
        <end position="1115"/>
    </location>
</feature>
<feature type="region of interest" description="Disordered" evidence="8">
    <location>
        <begin position="1055"/>
        <end position="1133"/>
    </location>
</feature>
<dbReference type="EMBL" id="DS995901">
    <property type="protein sequence ID" value="EEA24122.1"/>
    <property type="molecule type" value="Genomic_DNA"/>
</dbReference>
<feature type="region of interest" description="Disordered" evidence="8">
    <location>
        <begin position="1"/>
        <end position="48"/>
    </location>
</feature>
<organism evidence="10 11">
    <name type="scientific">Talaromyces marneffei (strain ATCC 18224 / CBS 334.59 / QM 7333)</name>
    <name type="common">Penicillium marneffei</name>
    <dbReference type="NCBI Taxonomy" id="441960"/>
    <lineage>
        <taxon>Eukaryota</taxon>
        <taxon>Fungi</taxon>
        <taxon>Dikarya</taxon>
        <taxon>Ascomycota</taxon>
        <taxon>Pezizomycotina</taxon>
        <taxon>Eurotiomycetes</taxon>
        <taxon>Eurotiomycetidae</taxon>
        <taxon>Eurotiales</taxon>
        <taxon>Trichocomaceae</taxon>
        <taxon>Talaromyces</taxon>
        <taxon>Talaromyces sect. Talaromyces</taxon>
    </lineage>
</organism>
<feature type="region of interest" description="Disordered" evidence="8">
    <location>
        <begin position="974"/>
        <end position="1002"/>
    </location>
</feature>
<dbReference type="InterPro" id="IPR025977">
    <property type="entry name" value="Cnd3_C"/>
</dbReference>
<dbReference type="AlphaFoldDB" id="B6QF87"/>
<dbReference type="PANTHER" id="PTHR14418:SF5">
    <property type="entry name" value="CONDENSIN COMPLEX SUBUNIT 3"/>
    <property type="match status" value="1"/>
</dbReference>
<dbReference type="OrthoDB" id="27187at2759"/>
<dbReference type="PhylomeDB" id="B6QF87"/>
<dbReference type="SUPFAM" id="SSF48371">
    <property type="entry name" value="ARM repeat"/>
    <property type="match status" value="1"/>
</dbReference>
<dbReference type="PANTHER" id="PTHR14418">
    <property type="entry name" value="CONDENSIN COMPLEX SUBUNIT 3-RELATED"/>
    <property type="match status" value="1"/>
</dbReference>
<dbReference type="STRING" id="441960.B6QF87"/>
<feature type="compositionally biased region" description="Polar residues" evidence="8">
    <location>
        <begin position="8"/>
        <end position="27"/>
    </location>
</feature>
<keyword evidence="3" id="KW-0158">Chromosome</keyword>
<dbReference type="Gene3D" id="1.25.10.10">
    <property type="entry name" value="Leucine-rich Repeat Variant"/>
    <property type="match status" value="2"/>
</dbReference>
<dbReference type="GO" id="GO:0000796">
    <property type="term" value="C:condensin complex"/>
    <property type="evidence" value="ECO:0007669"/>
    <property type="project" value="InterPro"/>
</dbReference>
<accession>B6QF87</accession>
<feature type="compositionally biased region" description="Basic and acidic residues" evidence="8">
    <location>
        <begin position="597"/>
        <end position="606"/>
    </location>
</feature>
<dbReference type="Proteomes" id="UP000001294">
    <property type="component" value="Unassembled WGS sequence"/>
</dbReference>
<protein>
    <submittedName>
        <fullName evidence="10">Nuclear condensin complex subunit 3, putative</fullName>
    </submittedName>
</protein>
<dbReference type="InterPro" id="IPR027165">
    <property type="entry name" value="CND3"/>
</dbReference>
<comment type="similarity">
    <text evidence="2">Belongs to the CND3 (condensin subunit 3) family.</text>
</comment>
<dbReference type="HOGENOM" id="CLU_004446_0_1_1"/>
<evidence type="ECO:0000256" key="2">
    <source>
        <dbReference type="ARBA" id="ARBA00006533"/>
    </source>
</evidence>
<evidence type="ECO:0000256" key="1">
    <source>
        <dbReference type="ARBA" id="ARBA00004286"/>
    </source>
</evidence>
<keyword evidence="6" id="KW-0226">DNA condensation</keyword>
<dbReference type="Pfam" id="PF12719">
    <property type="entry name" value="Cnd3"/>
    <property type="match status" value="1"/>
</dbReference>
<feature type="compositionally biased region" description="Polar residues" evidence="8">
    <location>
        <begin position="1055"/>
        <end position="1088"/>
    </location>
</feature>
<dbReference type="InterPro" id="IPR016024">
    <property type="entry name" value="ARM-type_fold"/>
</dbReference>
<keyword evidence="11" id="KW-1185">Reference proteome</keyword>
<keyword evidence="7" id="KW-0131">Cell cycle</keyword>
<keyword evidence="4" id="KW-0132">Cell division</keyword>
<dbReference type="InterPro" id="IPR011989">
    <property type="entry name" value="ARM-like"/>
</dbReference>
<sequence>MPARATSGPVSTGSRKTSGQSAVSSKRASSATPSAAVPPEPPLPTTSSHLRADVCAIFADSQRSTTGHRKLVVRLRKVQEISCGITPPKKSKDGQIIEEDREIPSSDETFGEQEFNVEVTRCVLRILPIKKTESVGDRVIRFLGLFLNHASEKDGEVFNPTDVDETQMFPETPTTRLTMAIANMVVPLLASKDKIVRYRSTQLLAHLVNSLDSIDDEVFRLVRTGLLKRIRDKEATVRVQAVLGLARLVGDESEGGLEDSSAALLEKLLDILQNDATAEVRKTLLINLPLIPTTLPYLLERARDLDAATRRALYSRLLPTLGDFRHLSLSMREKLLRWGLRDRDENVRKAAGKLFYERWIEDCAGNKPSGEGTAMGQISAPNTSALLELLERIDAVNSGMEGGVAHEAMRAFWEGRPDYREEIVFDEDFWQGLTAESAFLARSFNDFCRVENETKYGSLADDKMPEVTALAYFLGKYSGALLARLKQASASGENEEETMELEFVVEQLLQIALTLDYSDEVGRRKMFALLRENLAIPELPELCTKLHVEVLRNVCGPEAAGESEFCSVVLEAVAEVHDAIATEDSFVSARSELSDDGSSRASRDRSMTPADVPFDKEKAKAKVLREIMINMKCLHIAQCMLQNVEGNLQQNMHLVTMLNNLVVPAVRSHEAPIRERGLECLGLCCLLDKTLAEENMALFIHCFTKGHEALQVTAIHILADMLTAHPALLLPVVQADGETVTPPPFQRNIFKVFAKALKSTSPADVQSAAAVALSKMLLVNIFTPSGPNVPQAIKDLNESSIEALLQSLIVSFFHPRTRENPVLRQALTYFFPVFCHSRLANTQRMRRIAVPVVRAVLNAAEEFFSLEAEEDSDGDIDESVGEREIKALMTQVTGMLVEWTDERRVVGLGGENILAGGTASSNAHGYVHLALVNDILERILGISAGPNKCSKEEKKLLMAMLSKVYISAPIVPTSTAPGSRAGSRAPTESTEDAFRSSNRSSGVREEIDPEIVALAETVKELLNDALEEAATDAASRNAIVKVKNTILKTLAYASQQNTSSRDTNRNTRASSVDSAYTNTGPGSRQTSVEPHGARAGTMEVAIDETIMEIDEEDDHDDSRATVIKNERNSEEPE</sequence>
<reference evidence="11" key="1">
    <citation type="journal article" date="2015" name="Genome Announc.">
        <title>Genome sequence of the AIDS-associated pathogen Penicillium marneffei (ATCC18224) and its near taxonomic relative Talaromyces stipitatus (ATCC10500).</title>
        <authorList>
            <person name="Nierman W.C."/>
            <person name="Fedorova-Abrams N.D."/>
            <person name="Andrianopoulos A."/>
        </authorList>
    </citation>
    <scope>NUCLEOTIDE SEQUENCE [LARGE SCALE GENOMIC DNA]</scope>
    <source>
        <strain evidence="11">ATCC 18224 / CBS 334.59 / QM 7333</strain>
    </source>
</reference>
<evidence type="ECO:0000256" key="7">
    <source>
        <dbReference type="ARBA" id="ARBA00023306"/>
    </source>
</evidence>
<proteinExistence type="inferred from homology"/>
<comment type="subcellular location">
    <subcellularLocation>
        <location evidence="1">Chromosome</location>
    </subcellularLocation>
</comment>
<evidence type="ECO:0000256" key="6">
    <source>
        <dbReference type="ARBA" id="ARBA00023067"/>
    </source>
</evidence>
<evidence type="ECO:0000256" key="3">
    <source>
        <dbReference type="ARBA" id="ARBA00022454"/>
    </source>
</evidence>
<keyword evidence="5" id="KW-0498">Mitosis</keyword>
<evidence type="ECO:0000259" key="9">
    <source>
        <dbReference type="Pfam" id="PF12719"/>
    </source>
</evidence>
<dbReference type="GO" id="GO:0051301">
    <property type="term" value="P:cell division"/>
    <property type="evidence" value="ECO:0007669"/>
    <property type="project" value="UniProtKB-KW"/>
</dbReference>
<evidence type="ECO:0000256" key="5">
    <source>
        <dbReference type="ARBA" id="ARBA00022776"/>
    </source>
</evidence>
<feature type="compositionally biased region" description="Basic and acidic residues" evidence="8">
    <location>
        <begin position="1116"/>
        <end position="1133"/>
    </location>
</feature>
<dbReference type="GO" id="GO:0007076">
    <property type="term" value="P:mitotic chromosome condensation"/>
    <property type="evidence" value="ECO:0007669"/>
    <property type="project" value="InterPro"/>
</dbReference>